<feature type="binding site" evidence="21">
    <location>
        <position position="154"/>
    </location>
    <ligand>
        <name>Mg(2+)</name>
        <dbReference type="ChEBI" id="CHEBI:18420"/>
        <label>1</label>
    </ligand>
</feature>
<dbReference type="InterPro" id="IPR036565">
    <property type="entry name" value="Mur-like_cat_sf"/>
</dbReference>
<evidence type="ECO:0000256" key="21">
    <source>
        <dbReference type="PIRSR" id="PIRSR038895-2"/>
    </source>
</evidence>
<dbReference type="InterPro" id="IPR018109">
    <property type="entry name" value="Folylpolyglutamate_synth_CS"/>
</dbReference>
<evidence type="ECO:0000256" key="16">
    <source>
        <dbReference type="ARBA" id="ARBA00023136"/>
    </source>
</evidence>
<feature type="non-terminal residue" evidence="22">
    <location>
        <position position="1"/>
    </location>
</feature>
<evidence type="ECO:0000256" key="5">
    <source>
        <dbReference type="ARBA" id="ARBA00008276"/>
    </source>
</evidence>
<comment type="similarity">
    <text evidence="5">Belongs to the folylpolyglutamate synthase family.</text>
</comment>
<comment type="catalytic activity">
    <reaction evidence="19">
        <text>(6S)-5,6,7,8-tetrahydrofolyl-(gamma-L-Glu)(n) + L-glutamate + ATP = (6S)-5,6,7,8-tetrahydrofolyl-(gamma-L-Glu)(n+1) + ADP + phosphate + H(+)</text>
        <dbReference type="Rhea" id="RHEA:10580"/>
        <dbReference type="Rhea" id="RHEA-COMP:14738"/>
        <dbReference type="Rhea" id="RHEA-COMP:14740"/>
        <dbReference type="ChEBI" id="CHEBI:15378"/>
        <dbReference type="ChEBI" id="CHEBI:29985"/>
        <dbReference type="ChEBI" id="CHEBI:30616"/>
        <dbReference type="ChEBI" id="CHEBI:43474"/>
        <dbReference type="ChEBI" id="CHEBI:141005"/>
        <dbReference type="ChEBI" id="CHEBI:456216"/>
        <dbReference type="EC" id="6.3.2.17"/>
    </reaction>
</comment>
<dbReference type="UniPathway" id="UPA00850"/>
<dbReference type="SUPFAM" id="SSF53244">
    <property type="entry name" value="MurD-like peptide ligases, peptide-binding domain"/>
    <property type="match status" value="1"/>
</dbReference>
<sequence length="546" mass="61162">IGYIAWCLCNNSIHGIRYYVLDSILRKTLILYNKLLPTHYMILFRSLVKHIFGKMKTDFLKRNLAGYKESIEALNKLQTNAQVLQKLKVNKSHGQENNVQSTIKYLSRSGITVDQLERELSIIHVSGTKGKGSTCAICESVLHRHGYKTGFFSSPHLVAVRERIRINTTPLAEADFARYFWKVYNKLKAKKENENDMPSYFKFLTVMALNVFLEEKVDVAIIEVGIGGELDCTNIFKKPAVVGVTSLGLDHTSLLGNTIEQIAWQKGGIMKLGTPAFTSPQLEPALQVLHQRALEKKCPLWEVPPLSKYDCESLQLSECLRGDVQGINTSLAVQLSQAWISSNRQQPVLTNAGLLGHAKPFKIDHATAEGITMCSWPGRFQVLTRSSKLGSCTYYLDGAHTLESMKLCVQWFCQTTKENHHRGTCRYTLVFNVSGDRSAADLLVPLMSCQFDSALFCPNILVSDPISNDLTNYTVTSKHQLDRCEANKEAWLSLKKDNASFGTELKTFPSVTETLKYIEERGGEQRVLVTGSLHLVGAMLSAFDHS</sequence>
<keyword evidence="7" id="KW-0963">Cytoplasm</keyword>
<keyword evidence="9" id="KW-0436">Ligase</keyword>
<dbReference type="AlphaFoldDB" id="A0A1B6MV03"/>
<dbReference type="GO" id="GO:0004326">
    <property type="term" value="F:tetrahydrofolylpolyglutamate synthase activity"/>
    <property type="evidence" value="ECO:0007669"/>
    <property type="project" value="UniProtKB-EC"/>
</dbReference>
<evidence type="ECO:0000256" key="8">
    <source>
        <dbReference type="ARBA" id="ARBA00022563"/>
    </source>
</evidence>
<name>A0A1B6MV03_9HEMI</name>
<evidence type="ECO:0000256" key="2">
    <source>
        <dbReference type="ARBA" id="ARBA00004305"/>
    </source>
</evidence>
<dbReference type="PANTHER" id="PTHR11136:SF5">
    <property type="entry name" value="FOLYLPOLYGLUTAMATE SYNTHASE, MITOCHONDRIAL"/>
    <property type="match status" value="1"/>
</dbReference>
<evidence type="ECO:0000256" key="19">
    <source>
        <dbReference type="ARBA" id="ARBA00047493"/>
    </source>
</evidence>
<evidence type="ECO:0000256" key="12">
    <source>
        <dbReference type="ARBA" id="ARBA00022792"/>
    </source>
</evidence>
<accession>A0A1B6MV03</accession>
<dbReference type="GO" id="GO:0005759">
    <property type="term" value="C:mitochondrial matrix"/>
    <property type="evidence" value="ECO:0007669"/>
    <property type="project" value="UniProtKB-SubCell"/>
</dbReference>
<evidence type="ECO:0000256" key="6">
    <source>
        <dbReference type="ARBA" id="ARBA00013025"/>
    </source>
</evidence>
<dbReference type="GO" id="GO:0046872">
    <property type="term" value="F:metal ion binding"/>
    <property type="evidence" value="ECO:0007669"/>
    <property type="project" value="UniProtKB-KW"/>
</dbReference>
<evidence type="ECO:0000256" key="14">
    <source>
        <dbReference type="ARBA" id="ARBA00022842"/>
    </source>
</evidence>
<dbReference type="PIRSF" id="PIRSF038895">
    <property type="entry name" value="FPGS"/>
    <property type="match status" value="1"/>
</dbReference>
<keyword evidence="15" id="KW-0496">Mitochondrion</keyword>
<evidence type="ECO:0000256" key="15">
    <source>
        <dbReference type="ARBA" id="ARBA00023128"/>
    </source>
</evidence>
<dbReference type="Gene3D" id="3.90.190.20">
    <property type="entry name" value="Mur ligase, C-terminal domain"/>
    <property type="match status" value="1"/>
</dbReference>
<evidence type="ECO:0000256" key="3">
    <source>
        <dbReference type="ARBA" id="ARBA00004496"/>
    </source>
</evidence>
<dbReference type="GO" id="GO:0005829">
    <property type="term" value="C:cytosol"/>
    <property type="evidence" value="ECO:0007669"/>
    <property type="project" value="TreeGrafter"/>
</dbReference>
<protein>
    <recommendedName>
        <fullName evidence="6">tetrahydrofolate synthase</fullName>
        <ecNumber evidence="6">6.3.2.17</ecNumber>
    </recommendedName>
    <alternativeName>
        <fullName evidence="18">Folylpoly-gamma-glutamate synthetase</fullName>
    </alternativeName>
    <alternativeName>
        <fullName evidence="17">Tetrahydrofolylpolyglutamate synthase</fullName>
    </alternativeName>
</protein>
<comment type="pathway">
    <text evidence="4">Cofactor biosynthesis; tetrahydrofolylpolyglutamate biosynthesis.</text>
</comment>
<feature type="binding site" evidence="21">
    <location>
        <position position="251"/>
    </location>
    <ligand>
        <name>Mg(2+)</name>
        <dbReference type="ChEBI" id="CHEBI:18420"/>
        <label>1</label>
    </ligand>
</feature>
<dbReference type="GO" id="GO:0006730">
    <property type="term" value="P:one-carbon metabolic process"/>
    <property type="evidence" value="ECO:0007669"/>
    <property type="project" value="UniProtKB-KW"/>
</dbReference>
<evidence type="ECO:0000256" key="1">
    <source>
        <dbReference type="ARBA" id="ARBA00004273"/>
    </source>
</evidence>
<evidence type="ECO:0000256" key="17">
    <source>
        <dbReference type="ARBA" id="ARBA00030592"/>
    </source>
</evidence>
<keyword evidence="13 20" id="KW-0067">ATP-binding</keyword>
<feature type="binding site" evidence="21">
    <location>
        <position position="223"/>
    </location>
    <ligand>
        <name>Mg(2+)</name>
        <dbReference type="ChEBI" id="CHEBI:18420"/>
        <label>1</label>
    </ligand>
</feature>
<dbReference type="PANTHER" id="PTHR11136">
    <property type="entry name" value="FOLYLPOLYGLUTAMATE SYNTHASE-RELATED"/>
    <property type="match status" value="1"/>
</dbReference>
<keyword evidence="14 21" id="KW-0460">Magnesium</keyword>
<dbReference type="GO" id="GO:0005524">
    <property type="term" value="F:ATP binding"/>
    <property type="evidence" value="ECO:0007669"/>
    <property type="project" value="UniProtKB-KW"/>
</dbReference>
<evidence type="ECO:0000256" key="18">
    <source>
        <dbReference type="ARBA" id="ARBA00030876"/>
    </source>
</evidence>
<gene>
    <name evidence="22" type="ORF">g.263</name>
</gene>
<dbReference type="SUPFAM" id="SSF53623">
    <property type="entry name" value="MurD-like peptide ligases, catalytic domain"/>
    <property type="match status" value="1"/>
</dbReference>
<dbReference type="InterPro" id="IPR001645">
    <property type="entry name" value="Folylpolyglutamate_synth"/>
</dbReference>
<evidence type="ECO:0000256" key="13">
    <source>
        <dbReference type="ARBA" id="ARBA00022840"/>
    </source>
</evidence>
<keyword evidence="8" id="KW-0554">One-carbon metabolism</keyword>
<keyword evidence="10 21" id="KW-0479">Metal-binding</keyword>
<evidence type="ECO:0000256" key="9">
    <source>
        <dbReference type="ARBA" id="ARBA00022598"/>
    </source>
</evidence>
<evidence type="ECO:0000256" key="10">
    <source>
        <dbReference type="ARBA" id="ARBA00022723"/>
    </source>
</evidence>
<dbReference type="PROSITE" id="PS01011">
    <property type="entry name" value="FOLYLPOLYGLU_SYNT_1"/>
    <property type="match status" value="1"/>
</dbReference>
<feature type="binding site" evidence="20">
    <location>
        <position position="379"/>
    </location>
    <ligand>
        <name>ATP</name>
        <dbReference type="ChEBI" id="CHEBI:30616"/>
    </ligand>
</feature>
<keyword evidence="12" id="KW-0999">Mitochondrion inner membrane</keyword>
<dbReference type="GO" id="GO:0005743">
    <property type="term" value="C:mitochondrial inner membrane"/>
    <property type="evidence" value="ECO:0007669"/>
    <property type="project" value="UniProtKB-SubCell"/>
</dbReference>
<keyword evidence="16" id="KW-0472">Membrane</keyword>
<dbReference type="EC" id="6.3.2.17" evidence="6"/>
<reference evidence="22" key="1">
    <citation type="submission" date="2015-11" db="EMBL/GenBank/DDBJ databases">
        <title>De novo transcriptome assembly of four potential Pierce s Disease insect vectors from Arizona vineyards.</title>
        <authorList>
            <person name="Tassone E.E."/>
        </authorList>
    </citation>
    <scope>NUCLEOTIDE SEQUENCE</scope>
</reference>
<dbReference type="Gene3D" id="3.40.1190.10">
    <property type="entry name" value="Mur-like, catalytic domain"/>
    <property type="match status" value="1"/>
</dbReference>
<keyword evidence="11 20" id="KW-0547">Nucleotide-binding</keyword>
<feature type="binding site" evidence="20">
    <location>
        <position position="397"/>
    </location>
    <ligand>
        <name>ATP</name>
        <dbReference type="ChEBI" id="CHEBI:30616"/>
    </ligand>
</feature>
<evidence type="ECO:0000256" key="20">
    <source>
        <dbReference type="PIRSR" id="PIRSR038895-1"/>
    </source>
</evidence>
<dbReference type="EMBL" id="GEBQ01000211">
    <property type="protein sequence ID" value="JAT39766.1"/>
    <property type="molecule type" value="Transcribed_RNA"/>
</dbReference>
<evidence type="ECO:0000313" key="22">
    <source>
        <dbReference type="EMBL" id="JAT39766.1"/>
    </source>
</evidence>
<evidence type="ECO:0000256" key="11">
    <source>
        <dbReference type="ARBA" id="ARBA00022741"/>
    </source>
</evidence>
<dbReference type="InterPro" id="IPR036615">
    <property type="entry name" value="Mur_ligase_C_dom_sf"/>
</dbReference>
<evidence type="ECO:0000256" key="7">
    <source>
        <dbReference type="ARBA" id="ARBA00022490"/>
    </source>
</evidence>
<dbReference type="NCBIfam" id="TIGR01499">
    <property type="entry name" value="folC"/>
    <property type="match status" value="1"/>
</dbReference>
<dbReference type="InterPro" id="IPR023600">
    <property type="entry name" value="Folylpolyglutamate_synth_euk"/>
</dbReference>
<organism evidence="22">
    <name type="scientific">Graphocephala atropunctata</name>
    <dbReference type="NCBI Taxonomy" id="36148"/>
    <lineage>
        <taxon>Eukaryota</taxon>
        <taxon>Metazoa</taxon>
        <taxon>Ecdysozoa</taxon>
        <taxon>Arthropoda</taxon>
        <taxon>Hexapoda</taxon>
        <taxon>Insecta</taxon>
        <taxon>Pterygota</taxon>
        <taxon>Neoptera</taxon>
        <taxon>Paraneoptera</taxon>
        <taxon>Hemiptera</taxon>
        <taxon>Auchenorrhyncha</taxon>
        <taxon>Membracoidea</taxon>
        <taxon>Cicadellidae</taxon>
        <taxon>Cicadellinae</taxon>
        <taxon>Cicadellini</taxon>
        <taxon>Graphocephala</taxon>
    </lineage>
</organism>
<comment type="subcellular location">
    <subcellularLocation>
        <location evidence="3">Cytoplasm</location>
    </subcellularLocation>
    <subcellularLocation>
        <location evidence="1">Mitochondrion inner membrane</location>
    </subcellularLocation>
    <subcellularLocation>
        <location evidence="2">Mitochondrion matrix</location>
    </subcellularLocation>
</comment>
<evidence type="ECO:0000256" key="4">
    <source>
        <dbReference type="ARBA" id="ARBA00005150"/>
    </source>
</evidence>
<proteinExistence type="inferred from homology"/>